<dbReference type="SUPFAM" id="SSF55961">
    <property type="entry name" value="Bet v1-like"/>
    <property type="match status" value="1"/>
</dbReference>
<sequence>MSDATGKTKDAGWEVGVRTTVAAPVPAVWQYLVGDGLDTWLGDIDSLPTETGAGYVTKDGVKGTIRSRTENVRLRLSWQPSDWPHDSTLQLTVKETITGTTIGIHHEKLADRDERRMMLGHWKNIAAAFDRHFG</sequence>
<dbReference type="Gene3D" id="3.30.530.20">
    <property type="match status" value="1"/>
</dbReference>
<organism evidence="3 4">
    <name type="scientific">Salinibacterium xinjiangense</name>
    <dbReference type="NCBI Taxonomy" id="386302"/>
    <lineage>
        <taxon>Bacteria</taxon>
        <taxon>Bacillati</taxon>
        <taxon>Actinomycetota</taxon>
        <taxon>Actinomycetes</taxon>
        <taxon>Micrococcales</taxon>
        <taxon>Microbacteriaceae</taxon>
        <taxon>Salinibacterium</taxon>
    </lineage>
</organism>
<feature type="domain" description="Activator of Hsp90 ATPase homologue 1/2-like C-terminal" evidence="2">
    <location>
        <begin position="60"/>
        <end position="133"/>
    </location>
</feature>
<dbReference type="InterPro" id="IPR023393">
    <property type="entry name" value="START-like_dom_sf"/>
</dbReference>
<comment type="similarity">
    <text evidence="1">Belongs to the AHA1 family.</text>
</comment>
<evidence type="ECO:0000313" key="4">
    <source>
        <dbReference type="Proteomes" id="UP000219440"/>
    </source>
</evidence>
<proteinExistence type="inferred from homology"/>
<dbReference type="InterPro" id="IPR013538">
    <property type="entry name" value="ASHA1/2-like_C"/>
</dbReference>
<dbReference type="Pfam" id="PF08327">
    <property type="entry name" value="AHSA1"/>
    <property type="match status" value="1"/>
</dbReference>
<accession>A0A2C8Z7G8</accession>
<gene>
    <name evidence="3" type="ORF">SAMN06296378_0991</name>
</gene>
<evidence type="ECO:0000313" key="3">
    <source>
        <dbReference type="EMBL" id="SOE59796.1"/>
    </source>
</evidence>
<dbReference type="AlphaFoldDB" id="A0A2C8Z7G8"/>
<dbReference type="RefSeq" id="WP_097060134.1">
    <property type="nucleotide sequence ID" value="NZ_BMLC01000001.1"/>
</dbReference>
<protein>
    <submittedName>
        <fullName evidence="3">Activator of Hsp90 ATPase homolog 1-like protein</fullName>
    </submittedName>
</protein>
<dbReference type="Proteomes" id="UP000219440">
    <property type="component" value="Unassembled WGS sequence"/>
</dbReference>
<evidence type="ECO:0000256" key="1">
    <source>
        <dbReference type="ARBA" id="ARBA00006817"/>
    </source>
</evidence>
<keyword evidence="4" id="KW-1185">Reference proteome</keyword>
<evidence type="ECO:0000259" key="2">
    <source>
        <dbReference type="Pfam" id="PF08327"/>
    </source>
</evidence>
<name>A0A2C8Z7G8_9MICO</name>
<dbReference type="EMBL" id="OCST01000002">
    <property type="protein sequence ID" value="SOE59796.1"/>
    <property type="molecule type" value="Genomic_DNA"/>
</dbReference>
<reference evidence="3 4" key="1">
    <citation type="submission" date="2017-09" db="EMBL/GenBank/DDBJ databases">
        <authorList>
            <person name="Ehlers B."/>
            <person name="Leendertz F.H."/>
        </authorList>
    </citation>
    <scope>NUCLEOTIDE SEQUENCE [LARGE SCALE GENOMIC DNA]</scope>
    <source>
        <strain evidence="3 4">CGMCC 1.05381</strain>
    </source>
</reference>
<dbReference type="OrthoDB" id="4549061at2"/>